<keyword evidence="4 17" id="KW-0812">Transmembrane</keyword>
<feature type="transmembrane region" description="Helical" evidence="17">
    <location>
        <begin position="203"/>
        <end position="221"/>
    </location>
</feature>
<feature type="transmembrane region" description="Helical" evidence="17">
    <location>
        <begin position="291"/>
        <end position="310"/>
    </location>
</feature>
<feature type="transmembrane region" description="Helical" evidence="17">
    <location>
        <begin position="331"/>
        <end position="353"/>
    </location>
</feature>
<comment type="similarity">
    <text evidence="11">Belongs to the SEDS family. FtsW subfamily.</text>
</comment>
<keyword evidence="5" id="KW-0133">Cell shape</keyword>
<evidence type="ECO:0000256" key="2">
    <source>
        <dbReference type="ARBA" id="ARBA00022676"/>
    </source>
</evidence>
<feature type="transmembrane region" description="Helical" evidence="17">
    <location>
        <begin position="59"/>
        <end position="80"/>
    </location>
</feature>
<keyword evidence="7 17" id="KW-1133">Transmembrane helix</keyword>
<evidence type="ECO:0000256" key="8">
    <source>
        <dbReference type="ARBA" id="ARBA00023136"/>
    </source>
</evidence>
<evidence type="ECO:0000256" key="3">
    <source>
        <dbReference type="ARBA" id="ARBA00022679"/>
    </source>
</evidence>
<evidence type="ECO:0000256" key="11">
    <source>
        <dbReference type="ARBA" id="ARBA00038053"/>
    </source>
</evidence>
<evidence type="ECO:0000256" key="1">
    <source>
        <dbReference type="ARBA" id="ARBA00004141"/>
    </source>
</evidence>
<dbReference type="EMBL" id="CP121208">
    <property type="protein sequence ID" value="WFM82803.1"/>
    <property type="molecule type" value="Genomic_DNA"/>
</dbReference>
<accession>A0ABY8FWD3</accession>
<dbReference type="EC" id="2.4.99.28" evidence="14"/>
<evidence type="ECO:0000256" key="6">
    <source>
        <dbReference type="ARBA" id="ARBA00022984"/>
    </source>
</evidence>
<comment type="function">
    <text evidence="16">Peptidoglycan polymerase that is essential for cell division.</text>
</comment>
<keyword evidence="8 17" id="KW-0472">Membrane</keyword>
<name>A0ABY8FWD3_9ACTO</name>
<dbReference type="PANTHER" id="PTHR30474:SF2">
    <property type="entry name" value="PEPTIDOGLYCAN GLYCOSYLTRANSFERASE FTSW-RELATED"/>
    <property type="match status" value="1"/>
</dbReference>
<dbReference type="Pfam" id="PF01098">
    <property type="entry name" value="FTSW_RODA_SPOVE"/>
    <property type="match status" value="1"/>
</dbReference>
<evidence type="ECO:0000256" key="9">
    <source>
        <dbReference type="ARBA" id="ARBA00032370"/>
    </source>
</evidence>
<dbReference type="Proteomes" id="UP001215216">
    <property type="component" value="Chromosome"/>
</dbReference>
<proteinExistence type="inferred from homology"/>
<evidence type="ECO:0000313" key="19">
    <source>
        <dbReference type="Proteomes" id="UP001215216"/>
    </source>
</evidence>
<protein>
    <recommendedName>
        <fullName evidence="12">Probable peptidoglycan glycosyltransferase FtsW</fullName>
        <ecNumber evidence="14">2.4.99.28</ecNumber>
    </recommendedName>
    <alternativeName>
        <fullName evidence="13">Cell division protein FtsW</fullName>
    </alternativeName>
    <alternativeName>
        <fullName evidence="10">Cell wall polymerase</fullName>
    </alternativeName>
    <alternativeName>
        <fullName evidence="9">Peptidoglycan polymerase</fullName>
    </alternativeName>
</protein>
<feature type="transmembrane region" description="Helical" evidence="17">
    <location>
        <begin position="365"/>
        <end position="385"/>
    </location>
</feature>
<comment type="catalytic activity">
    <reaction evidence="15">
        <text>[GlcNAc-(1-&gt;4)-Mur2Ac(oyl-L-Ala-gamma-D-Glu-L-Lys-D-Ala-D-Ala)](n)-di-trans,octa-cis-undecaprenyl diphosphate + beta-D-GlcNAc-(1-&gt;4)-Mur2Ac(oyl-L-Ala-gamma-D-Glu-L-Lys-D-Ala-D-Ala)-di-trans,octa-cis-undecaprenyl diphosphate = [GlcNAc-(1-&gt;4)-Mur2Ac(oyl-L-Ala-gamma-D-Glu-L-Lys-D-Ala-D-Ala)](n+1)-di-trans,octa-cis-undecaprenyl diphosphate + di-trans,octa-cis-undecaprenyl diphosphate + H(+)</text>
        <dbReference type="Rhea" id="RHEA:23708"/>
        <dbReference type="Rhea" id="RHEA-COMP:9602"/>
        <dbReference type="Rhea" id="RHEA-COMP:9603"/>
        <dbReference type="ChEBI" id="CHEBI:15378"/>
        <dbReference type="ChEBI" id="CHEBI:58405"/>
        <dbReference type="ChEBI" id="CHEBI:60033"/>
        <dbReference type="ChEBI" id="CHEBI:78435"/>
        <dbReference type="EC" id="2.4.99.28"/>
    </reaction>
</comment>
<evidence type="ECO:0000313" key="18">
    <source>
        <dbReference type="EMBL" id="WFM82803.1"/>
    </source>
</evidence>
<evidence type="ECO:0000256" key="10">
    <source>
        <dbReference type="ARBA" id="ARBA00033270"/>
    </source>
</evidence>
<organism evidence="18 19">
    <name type="scientific">Arcanobacterium canis</name>
    <dbReference type="NCBI Taxonomy" id="999183"/>
    <lineage>
        <taxon>Bacteria</taxon>
        <taxon>Bacillati</taxon>
        <taxon>Actinomycetota</taxon>
        <taxon>Actinomycetes</taxon>
        <taxon>Actinomycetales</taxon>
        <taxon>Actinomycetaceae</taxon>
        <taxon>Arcanobacterium</taxon>
    </lineage>
</organism>
<sequence length="407" mass="42995">MNSSLTMRDRRIRDIMSQSLTVMMAATAVLVAIGVFMVFSATAPSSIRSLDADPTGKLFAIAIKQAAFAAGGVAVGLLIAKFIPAQLIKVTANGIFGGALALQAMVFVLGSHSVGGNTNWLRVGPVSLQPSEFLKAALIIWLAVELSQRTVKEMADWHNFRRPILGFGLAIGLVLFGGDVGTGLIFILIAVGLAFVAGIALKVFIVPAILGGLLVGVMVAFRPSRMNRIADFLANFWNLPDIHEPTQADYALFAFGSGGVSGVGIGAGKEKWRDLAEAHTDFIFAVVGEELGFLGCVTIIALFVALGWALMRICLFHPDRYAQFVAGGTALWLIGQAIANMFVVSGLLPVFGVPLPFVSMGGSSMIASLVMLGIVAGTVLTVPGVRQSLRINPRLASKATSVLRRNR</sequence>
<comment type="subcellular location">
    <subcellularLocation>
        <location evidence="1">Membrane</location>
        <topology evidence="1">Multi-pass membrane protein</topology>
    </subcellularLocation>
</comment>
<feature type="transmembrane region" description="Helical" evidence="17">
    <location>
        <begin position="20"/>
        <end position="39"/>
    </location>
</feature>
<feature type="transmembrane region" description="Helical" evidence="17">
    <location>
        <begin position="92"/>
        <end position="114"/>
    </location>
</feature>
<evidence type="ECO:0000256" key="12">
    <source>
        <dbReference type="ARBA" id="ARBA00041185"/>
    </source>
</evidence>
<gene>
    <name evidence="18" type="ORF">P7079_05190</name>
</gene>
<dbReference type="RefSeq" id="WP_278012229.1">
    <property type="nucleotide sequence ID" value="NZ_CP121208.1"/>
</dbReference>
<evidence type="ECO:0000256" key="4">
    <source>
        <dbReference type="ARBA" id="ARBA00022692"/>
    </source>
</evidence>
<reference evidence="18 19" key="1">
    <citation type="submission" date="2023-03" db="EMBL/GenBank/DDBJ databases">
        <title>Complete genome of Arcanobacterium canis strain DSM 25104 isolated in 2010 from a canine otitis externa in Germany.</title>
        <authorList>
            <person name="Borowiak M."/>
            <person name="Kreitlow A."/>
            <person name="Malorny B."/>
            <person name="Laemmler C."/>
            <person name="Prenger-Berninghoff E."/>
            <person name="Ploetz M."/>
            <person name="Abdulmawjood A."/>
        </authorList>
    </citation>
    <scope>NUCLEOTIDE SEQUENCE [LARGE SCALE GENOMIC DNA]</scope>
    <source>
        <strain evidence="18 19">DSM 25104</strain>
    </source>
</reference>
<evidence type="ECO:0000256" key="15">
    <source>
        <dbReference type="ARBA" id="ARBA00049902"/>
    </source>
</evidence>
<dbReference type="PANTHER" id="PTHR30474">
    <property type="entry name" value="CELL CYCLE PROTEIN"/>
    <property type="match status" value="1"/>
</dbReference>
<evidence type="ECO:0000256" key="7">
    <source>
        <dbReference type="ARBA" id="ARBA00022989"/>
    </source>
</evidence>
<keyword evidence="2" id="KW-0328">Glycosyltransferase</keyword>
<evidence type="ECO:0000256" key="13">
    <source>
        <dbReference type="ARBA" id="ARBA00041418"/>
    </source>
</evidence>
<evidence type="ECO:0000256" key="14">
    <source>
        <dbReference type="ARBA" id="ARBA00044770"/>
    </source>
</evidence>
<evidence type="ECO:0000256" key="5">
    <source>
        <dbReference type="ARBA" id="ARBA00022960"/>
    </source>
</evidence>
<keyword evidence="19" id="KW-1185">Reference proteome</keyword>
<dbReference type="InterPro" id="IPR001182">
    <property type="entry name" value="FtsW/RodA"/>
</dbReference>
<keyword evidence="3" id="KW-0808">Transferase</keyword>
<evidence type="ECO:0000256" key="16">
    <source>
        <dbReference type="ARBA" id="ARBA00049966"/>
    </source>
</evidence>
<evidence type="ECO:0000256" key="17">
    <source>
        <dbReference type="SAM" id="Phobius"/>
    </source>
</evidence>
<keyword evidence="6" id="KW-0573">Peptidoglycan synthesis</keyword>
<feature type="transmembrane region" description="Helical" evidence="17">
    <location>
        <begin position="164"/>
        <end position="197"/>
    </location>
</feature>